<organism evidence="1 2">
    <name type="scientific">Lipomyces orientalis</name>
    <dbReference type="NCBI Taxonomy" id="1233043"/>
    <lineage>
        <taxon>Eukaryota</taxon>
        <taxon>Fungi</taxon>
        <taxon>Dikarya</taxon>
        <taxon>Ascomycota</taxon>
        <taxon>Saccharomycotina</taxon>
        <taxon>Lipomycetes</taxon>
        <taxon>Lipomycetales</taxon>
        <taxon>Lipomycetaceae</taxon>
        <taxon>Lipomyces</taxon>
    </lineage>
</organism>
<comment type="caution">
    <text evidence="1">The sequence shown here is derived from an EMBL/GenBank/DDBJ whole genome shotgun (WGS) entry which is preliminary data.</text>
</comment>
<gene>
    <name evidence="1" type="ORF">V1517DRAFT_313851</name>
</gene>
<dbReference type="Proteomes" id="UP001489719">
    <property type="component" value="Unassembled WGS sequence"/>
</dbReference>
<keyword evidence="2" id="KW-1185">Reference proteome</keyword>
<evidence type="ECO:0000313" key="1">
    <source>
        <dbReference type="EMBL" id="KAK9325613.1"/>
    </source>
</evidence>
<proteinExistence type="predicted"/>
<accession>A0ACC3TZE9</accession>
<protein>
    <submittedName>
        <fullName evidence="1">Pyridoxal phosphate-dependent transferase</fullName>
    </submittedName>
</protein>
<sequence>MVPPPHKAETELVDPSDSSPVAIKPVVSQSQTESKPMALDLSHHLSIESKIRQKSLLKVSSSYLARDPELLSLAAGLPSPSLFPIEKITASVAIAKHESARDGLWKNDGLLPGMRRDLHKEKDSSLKGHSEYDLSGALQYEQGTGAKQLLKFLKRHTEIVHNPPYRDWDCIMTGGNTHAMETVFRMLINPGDYIVLEEFAFPETVEGLKPLRARMIGIDMDAEGMRSDSLELVLETWDEDARGGKRPGVLYVVPTGQNPTGATMSMQRRKEIYNTCVKYDLVIIEDDPYYFLQMSDYIPGQDTGAVQVPQTNDQFLASLLPSMLSIDTQGRVLRLDSFSKVAAPGLRCGWITGSDRFVERVLRHNEVGLQFPSGASMAVLHSMLTEAWGQDGYLDWLVNLRAEYTSRRNTLVSAMDKFLPREVCDWVVPSAGMFVWLRVHYAKHPHKDNGVEAVEKELFEAGIDNKVLILPGAWFKVKPETSDVFFRATFASVSANDMAVAIERFGEVLRKGFALQT</sequence>
<dbReference type="EMBL" id="MU970039">
    <property type="protein sequence ID" value="KAK9325613.1"/>
    <property type="molecule type" value="Genomic_DNA"/>
</dbReference>
<name>A0ACC3TZE9_9ASCO</name>
<keyword evidence="1" id="KW-0808">Transferase</keyword>
<evidence type="ECO:0000313" key="2">
    <source>
        <dbReference type="Proteomes" id="UP001489719"/>
    </source>
</evidence>
<reference evidence="2" key="1">
    <citation type="journal article" date="2024" name="Front. Bioeng. Biotechnol.">
        <title>Genome-scale model development and genomic sequencing of the oleaginous clade Lipomyces.</title>
        <authorList>
            <person name="Czajka J.J."/>
            <person name="Han Y."/>
            <person name="Kim J."/>
            <person name="Mondo S.J."/>
            <person name="Hofstad B.A."/>
            <person name="Robles A."/>
            <person name="Haridas S."/>
            <person name="Riley R."/>
            <person name="LaButti K."/>
            <person name="Pangilinan J."/>
            <person name="Andreopoulos W."/>
            <person name="Lipzen A."/>
            <person name="Yan J."/>
            <person name="Wang M."/>
            <person name="Ng V."/>
            <person name="Grigoriev I.V."/>
            <person name="Spatafora J.W."/>
            <person name="Magnuson J.K."/>
            <person name="Baker S.E."/>
            <person name="Pomraning K.R."/>
        </authorList>
    </citation>
    <scope>NUCLEOTIDE SEQUENCE [LARGE SCALE GENOMIC DNA]</scope>
    <source>
        <strain evidence="2">CBS 10300</strain>
    </source>
</reference>